<accession>A0A9P0CVJ9</accession>
<dbReference type="GO" id="GO:0046983">
    <property type="term" value="F:protein dimerization activity"/>
    <property type="evidence" value="ECO:0007669"/>
    <property type="project" value="InterPro"/>
</dbReference>
<dbReference type="EMBL" id="OV651814">
    <property type="protein sequence ID" value="CAH1106993.1"/>
    <property type="molecule type" value="Genomic_DNA"/>
</dbReference>
<keyword evidence="3" id="KW-1185">Reference proteome</keyword>
<name>A0A9P0CVJ9_9CUCU</name>
<dbReference type="Proteomes" id="UP001153636">
    <property type="component" value="Chromosome 2"/>
</dbReference>
<dbReference type="PANTHER" id="PTHR47611">
    <property type="entry name" value="HAT DIMERISATION DOMAIN, C-TERMINAL"/>
    <property type="match status" value="1"/>
</dbReference>
<feature type="domain" description="HAT C-terminal dimerisation" evidence="1">
    <location>
        <begin position="64"/>
        <end position="102"/>
    </location>
</feature>
<evidence type="ECO:0000313" key="3">
    <source>
        <dbReference type="Proteomes" id="UP001153636"/>
    </source>
</evidence>
<evidence type="ECO:0000313" key="2">
    <source>
        <dbReference type="EMBL" id="CAH1106993.1"/>
    </source>
</evidence>
<dbReference type="InterPro" id="IPR012337">
    <property type="entry name" value="RNaseH-like_sf"/>
</dbReference>
<sequence>MNDEDSKEHAPLTRETSGKQYFDFWRSFMKKPAIDIRQKSLQDLRKEISQEMTYYVNSELIIPHQDTLLWWREEKNKYPRLSTMARRYLAIPCTSAESERLF</sequence>
<dbReference type="InterPro" id="IPR008906">
    <property type="entry name" value="HATC_C_dom"/>
</dbReference>
<dbReference type="SUPFAM" id="SSF53098">
    <property type="entry name" value="Ribonuclease H-like"/>
    <property type="match status" value="1"/>
</dbReference>
<organism evidence="2 3">
    <name type="scientific">Psylliodes chrysocephalus</name>
    <dbReference type="NCBI Taxonomy" id="3402493"/>
    <lineage>
        <taxon>Eukaryota</taxon>
        <taxon>Metazoa</taxon>
        <taxon>Ecdysozoa</taxon>
        <taxon>Arthropoda</taxon>
        <taxon>Hexapoda</taxon>
        <taxon>Insecta</taxon>
        <taxon>Pterygota</taxon>
        <taxon>Neoptera</taxon>
        <taxon>Endopterygota</taxon>
        <taxon>Coleoptera</taxon>
        <taxon>Polyphaga</taxon>
        <taxon>Cucujiformia</taxon>
        <taxon>Chrysomeloidea</taxon>
        <taxon>Chrysomelidae</taxon>
        <taxon>Galerucinae</taxon>
        <taxon>Alticini</taxon>
        <taxon>Psylliodes</taxon>
    </lineage>
</organism>
<protein>
    <recommendedName>
        <fullName evidence="1">HAT C-terminal dimerisation domain-containing protein</fullName>
    </recommendedName>
</protein>
<gene>
    <name evidence="2" type="ORF">PSYICH_LOCUS6630</name>
</gene>
<dbReference type="PANTHER" id="PTHR47611:SF1">
    <property type="entry name" value="CCHC-TYPE DOMAIN-CONTAINING PROTEIN"/>
    <property type="match status" value="1"/>
</dbReference>
<evidence type="ECO:0000259" key="1">
    <source>
        <dbReference type="Pfam" id="PF05699"/>
    </source>
</evidence>
<proteinExistence type="predicted"/>
<dbReference type="AlphaFoldDB" id="A0A9P0CVJ9"/>
<dbReference type="Pfam" id="PF05699">
    <property type="entry name" value="Dimer_Tnp_hAT"/>
    <property type="match status" value="1"/>
</dbReference>
<dbReference type="OrthoDB" id="2438421at2759"/>
<reference evidence="2" key="1">
    <citation type="submission" date="2022-01" db="EMBL/GenBank/DDBJ databases">
        <authorList>
            <person name="King R."/>
        </authorList>
    </citation>
    <scope>NUCLEOTIDE SEQUENCE</scope>
</reference>